<dbReference type="GO" id="GO:0042981">
    <property type="term" value="P:regulation of apoptotic process"/>
    <property type="evidence" value="ECO:0007669"/>
    <property type="project" value="InterPro"/>
</dbReference>
<reference evidence="3" key="1">
    <citation type="submission" date="2007-03" db="EMBL/GenBank/DDBJ databases">
        <title>Annotation of Culex pipiens quinquefasciatus.</title>
        <authorList>
            <consortium name="The Broad Institute Genome Sequencing Platform"/>
            <person name="Atkinson P.W."/>
            <person name="Hemingway J."/>
            <person name="Christensen B.M."/>
            <person name="Higgs S."/>
            <person name="Kodira C."/>
            <person name="Hannick L."/>
            <person name="Megy K."/>
            <person name="O'Leary S."/>
            <person name="Pearson M."/>
            <person name="Haas B.J."/>
            <person name="Mauceli E."/>
            <person name="Wortman J.R."/>
            <person name="Lee N.H."/>
            <person name="Guigo R."/>
            <person name="Stanke M."/>
            <person name="Alvarado L."/>
            <person name="Amedeo P."/>
            <person name="Antoine C.H."/>
            <person name="Arensburger P."/>
            <person name="Bidwell S.L."/>
            <person name="Crawford M."/>
            <person name="Camaro F."/>
            <person name="Devon K."/>
            <person name="Engels R."/>
            <person name="Hammond M."/>
            <person name="Howarth C."/>
            <person name="Koehrsen M."/>
            <person name="Lawson D."/>
            <person name="Montgomery P."/>
            <person name="Nene V."/>
            <person name="Nusbaum C."/>
            <person name="Puiu D."/>
            <person name="Romero-Severson J."/>
            <person name="Severson D.W."/>
            <person name="Shumway M."/>
            <person name="Sisk P."/>
            <person name="Stolte C."/>
            <person name="Zeng Q."/>
            <person name="Eisenstadt E."/>
            <person name="Fraser-Liggett C."/>
            <person name="Strausberg R."/>
            <person name="Galagan J."/>
            <person name="Birren B."/>
            <person name="Collins F.H."/>
        </authorList>
    </citation>
    <scope>NUCLEOTIDE SEQUENCE [LARGE SCALE GENOMIC DNA]</scope>
    <source>
        <strain evidence="3">JHB</strain>
    </source>
</reference>
<dbReference type="OMA" id="PRHINGM"/>
<dbReference type="Pfam" id="PF00619">
    <property type="entry name" value="CARD"/>
    <property type="match status" value="1"/>
</dbReference>
<evidence type="ECO:0000313" key="3">
    <source>
        <dbReference type="EMBL" id="EDS28784.1"/>
    </source>
</evidence>
<dbReference type="InParanoid" id="B0WIV8"/>
<proteinExistence type="predicted"/>
<reference evidence="4" key="2">
    <citation type="submission" date="2020-05" db="UniProtKB">
        <authorList>
            <consortium name="EnsemblMetazoa"/>
        </authorList>
    </citation>
    <scope>IDENTIFICATION</scope>
    <source>
        <strain evidence="4">JHB</strain>
    </source>
</reference>
<dbReference type="VEuPathDB" id="VectorBase:CPIJ007472"/>
<feature type="region of interest" description="Disordered" evidence="1">
    <location>
        <begin position="96"/>
        <end position="121"/>
    </location>
</feature>
<dbReference type="InterPro" id="IPR001315">
    <property type="entry name" value="CARD"/>
</dbReference>
<dbReference type="PROSITE" id="PS50209">
    <property type="entry name" value="CARD"/>
    <property type="match status" value="1"/>
</dbReference>
<dbReference type="KEGG" id="cqu:CpipJ_CPIJ007472"/>
<evidence type="ECO:0000313" key="5">
    <source>
        <dbReference type="Proteomes" id="UP000002320"/>
    </source>
</evidence>
<protein>
    <recommendedName>
        <fullName evidence="2">CARD domain-containing protein</fullName>
    </recommendedName>
</protein>
<gene>
    <name evidence="4" type="primary">6038951</name>
    <name evidence="3" type="ORF">CpipJ_CPIJ007472</name>
</gene>
<dbReference type="HOGENOM" id="CLU_2040335_0_0_1"/>
<dbReference type="EnsemblMetazoa" id="CPIJ007472-RA">
    <property type="protein sequence ID" value="CPIJ007472-PA"/>
    <property type="gene ID" value="CPIJ007472"/>
</dbReference>
<evidence type="ECO:0000313" key="4">
    <source>
        <dbReference type="EnsemblMetazoa" id="CPIJ007472-PA"/>
    </source>
</evidence>
<organism>
    <name type="scientific">Culex quinquefasciatus</name>
    <name type="common">Southern house mosquito</name>
    <name type="synonym">Culex pungens</name>
    <dbReference type="NCBI Taxonomy" id="7176"/>
    <lineage>
        <taxon>Eukaryota</taxon>
        <taxon>Metazoa</taxon>
        <taxon>Ecdysozoa</taxon>
        <taxon>Arthropoda</taxon>
        <taxon>Hexapoda</taxon>
        <taxon>Insecta</taxon>
        <taxon>Pterygota</taxon>
        <taxon>Neoptera</taxon>
        <taxon>Endopterygota</taxon>
        <taxon>Diptera</taxon>
        <taxon>Nematocera</taxon>
        <taxon>Culicoidea</taxon>
        <taxon>Culicidae</taxon>
        <taxon>Culicinae</taxon>
        <taxon>Culicini</taxon>
        <taxon>Culex</taxon>
        <taxon>Culex</taxon>
    </lineage>
</organism>
<dbReference type="Gene3D" id="1.10.533.10">
    <property type="entry name" value="Death Domain, Fas"/>
    <property type="match status" value="1"/>
</dbReference>
<name>B0WIV8_CULQU</name>
<keyword evidence="5" id="KW-1185">Reference proteome</keyword>
<accession>B0WIV8</accession>
<evidence type="ECO:0000259" key="2">
    <source>
        <dbReference type="PROSITE" id="PS50209"/>
    </source>
</evidence>
<sequence>MADEVEEVYALLSRHRLTIIRELDQTNLIQILVKNSVINVEDEEQINSEVELEKRCDQLIEVVAKDGFEKFKQFCYAIETECSQLISDLINDKLSQSNEDSKEDTTALITDDYSMENGRTA</sequence>
<evidence type="ECO:0000256" key="1">
    <source>
        <dbReference type="SAM" id="MobiDB-lite"/>
    </source>
</evidence>
<dbReference type="AlphaFoldDB" id="B0WIV8"/>
<dbReference type="CDD" id="cd01671">
    <property type="entry name" value="CARD"/>
    <property type="match status" value="1"/>
</dbReference>
<dbReference type="SUPFAM" id="SSF47986">
    <property type="entry name" value="DEATH domain"/>
    <property type="match status" value="1"/>
</dbReference>
<dbReference type="InterPro" id="IPR011029">
    <property type="entry name" value="DEATH-like_dom_sf"/>
</dbReference>
<dbReference type="eggNOG" id="ENOG502TCK3">
    <property type="taxonomic scope" value="Eukaryota"/>
</dbReference>
<feature type="domain" description="CARD" evidence="2">
    <location>
        <begin position="4"/>
        <end position="93"/>
    </location>
</feature>
<dbReference type="Proteomes" id="UP000002320">
    <property type="component" value="Unassembled WGS sequence"/>
</dbReference>
<dbReference type="EMBL" id="DS231953">
    <property type="protein sequence ID" value="EDS28784.1"/>
    <property type="molecule type" value="Genomic_DNA"/>
</dbReference>